<sequence>MTAAPSLAAGRSSVLAAAGPASKVACGAVQGIREFVHWRIDEDDSLKPAWQKILFSNHHHSKGIDMKHKQPAQCRSMTSVEHVLLKCWGGHEMLQIAAGLLEVLAHELLMDVLLGGESYSHVCCKSFGDTMEALWPGGAPSPISKEDVSITWCSLVSVRPKLMTYLYYLLTEAPAAGVHGGKLSQKSPSGSQGQCLAFRGVSSTWISDRGFEAWSSAEEACSCVLDLALPDFKHHLQLFSSSPFRYHCPTLNIHGVNAVITNTECDPAALITRRCSDTARVVDFLLIAESEGVGMQWMMPLMASLGVGSGPIEKRHFLLCLQSGEPLCCWEVTLFWCLVNTQNRNDEDKLVQGGWQLL</sequence>
<reference evidence="2" key="1">
    <citation type="journal article" date="2013" name="Nat. Genet.">
        <title>The duck genome and transcriptome provide insight into an avian influenza virus reservoir species.</title>
        <authorList>
            <person name="Huang Y."/>
            <person name="Li Y."/>
            <person name="Burt D.W."/>
            <person name="Chen H."/>
            <person name="Zhang Y."/>
            <person name="Qian W."/>
            <person name="Kim H."/>
            <person name="Gan S."/>
            <person name="Zhao Y."/>
            <person name="Li J."/>
            <person name="Yi K."/>
            <person name="Feng H."/>
            <person name="Zhu P."/>
            <person name="Li B."/>
            <person name="Liu Q."/>
            <person name="Fairley S."/>
            <person name="Magor K.E."/>
            <person name="Du Z."/>
            <person name="Hu X."/>
            <person name="Goodman L."/>
            <person name="Tafer H."/>
            <person name="Vignal A."/>
            <person name="Lee T."/>
            <person name="Kim K.W."/>
            <person name="Sheng Z."/>
            <person name="An Y."/>
            <person name="Searle S."/>
            <person name="Herrero J."/>
            <person name="Groenen M.A."/>
            <person name="Crooijmans R.P."/>
            <person name="Faraut T."/>
            <person name="Cai Q."/>
            <person name="Webster R.G."/>
            <person name="Aldridge J.R."/>
            <person name="Warren W.C."/>
            <person name="Bartschat S."/>
            <person name="Kehr S."/>
            <person name="Marz M."/>
            <person name="Stadler P.F."/>
            <person name="Smith J."/>
            <person name="Kraus R.H."/>
            <person name="Zhao Y."/>
            <person name="Ren L."/>
            <person name="Fei J."/>
            <person name="Morisson M."/>
            <person name="Kaiser P."/>
            <person name="Griffin D.K."/>
            <person name="Rao M."/>
            <person name="Pitel F."/>
            <person name="Wang J."/>
            <person name="Li N."/>
        </authorList>
    </citation>
    <scope>NUCLEOTIDE SEQUENCE [LARGE SCALE GENOMIC DNA]</scope>
</reference>
<dbReference type="EMBL" id="KB742804">
    <property type="protein sequence ID" value="EOB04228.1"/>
    <property type="molecule type" value="Genomic_DNA"/>
</dbReference>
<keyword evidence="2" id="KW-1185">Reference proteome</keyword>
<dbReference type="Proteomes" id="UP000296049">
    <property type="component" value="Unassembled WGS sequence"/>
</dbReference>
<proteinExistence type="predicted"/>
<organism evidence="1 2">
    <name type="scientific">Anas platyrhynchos</name>
    <name type="common">Mallard</name>
    <name type="synonym">Anas boschas</name>
    <dbReference type="NCBI Taxonomy" id="8839"/>
    <lineage>
        <taxon>Eukaryota</taxon>
        <taxon>Metazoa</taxon>
        <taxon>Chordata</taxon>
        <taxon>Craniata</taxon>
        <taxon>Vertebrata</taxon>
        <taxon>Euteleostomi</taxon>
        <taxon>Archelosauria</taxon>
        <taxon>Archosauria</taxon>
        <taxon>Dinosauria</taxon>
        <taxon>Saurischia</taxon>
        <taxon>Theropoda</taxon>
        <taxon>Coelurosauria</taxon>
        <taxon>Aves</taxon>
        <taxon>Neognathae</taxon>
        <taxon>Galloanserae</taxon>
        <taxon>Anseriformes</taxon>
        <taxon>Anatidae</taxon>
        <taxon>Anatinae</taxon>
        <taxon>Anas</taxon>
    </lineage>
</organism>
<accession>R0LUX0</accession>
<protein>
    <submittedName>
        <fullName evidence="1">Uncharacterized protein</fullName>
    </submittedName>
</protein>
<evidence type="ECO:0000313" key="2">
    <source>
        <dbReference type="Proteomes" id="UP000296049"/>
    </source>
</evidence>
<name>R0LUX0_ANAPL</name>
<gene>
    <name evidence="1" type="ORF">Anapl_14701</name>
</gene>
<evidence type="ECO:0000313" key="1">
    <source>
        <dbReference type="EMBL" id="EOB04228.1"/>
    </source>
</evidence>
<dbReference type="AlphaFoldDB" id="R0LUX0"/>